<feature type="compositionally biased region" description="Polar residues" evidence="1">
    <location>
        <begin position="203"/>
        <end position="212"/>
    </location>
</feature>
<feature type="compositionally biased region" description="Low complexity" evidence="1">
    <location>
        <begin position="344"/>
        <end position="360"/>
    </location>
</feature>
<feature type="region of interest" description="Disordered" evidence="1">
    <location>
        <begin position="201"/>
        <end position="227"/>
    </location>
</feature>
<gene>
    <name evidence="2" type="ORF">GX51_01559</name>
</gene>
<name>A0A2B7XG16_9EURO</name>
<feature type="compositionally biased region" description="Basic and acidic residues" evidence="1">
    <location>
        <begin position="486"/>
        <end position="496"/>
    </location>
</feature>
<feature type="compositionally biased region" description="Low complexity" evidence="1">
    <location>
        <begin position="461"/>
        <end position="475"/>
    </location>
</feature>
<reference evidence="2 3" key="1">
    <citation type="submission" date="2017-10" db="EMBL/GenBank/DDBJ databases">
        <title>Comparative genomics in systemic dimorphic fungi from Ajellomycetaceae.</title>
        <authorList>
            <person name="Munoz J.F."/>
            <person name="Mcewen J.G."/>
            <person name="Clay O.K."/>
            <person name="Cuomo C.A."/>
        </authorList>
    </citation>
    <scope>NUCLEOTIDE SEQUENCE [LARGE SCALE GENOMIC DNA]</scope>
    <source>
        <strain evidence="2 3">UAMH130</strain>
    </source>
</reference>
<proteinExistence type="predicted"/>
<feature type="compositionally biased region" description="Polar residues" evidence="1">
    <location>
        <begin position="250"/>
        <end position="268"/>
    </location>
</feature>
<feature type="region of interest" description="Disordered" evidence="1">
    <location>
        <begin position="721"/>
        <end position="763"/>
    </location>
</feature>
<evidence type="ECO:0000313" key="3">
    <source>
        <dbReference type="Proteomes" id="UP000224080"/>
    </source>
</evidence>
<feature type="compositionally biased region" description="Polar residues" evidence="1">
    <location>
        <begin position="660"/>
        <end position="669"/>
    </location>
</feature>
<feature type="compositionally biased region" description="Polar residues" evidence="1">
    <location>
        <begin position="745"/>
        <end position="756"/>
    </location>
</feature>
<keyword evidence="3" id="KW-1185">Reference proteome</keyword>
<dbReference type="AlphaFoldDB" id="A0A2B7XG16"/>
<evidence type="ECO:0000256" key="1">
    <source>
        <dbReference type="SAM" id="MobiDB-lite"/>
    </source>
</evidence>
<feature type="region of interest" description="Disordered" evidence="1">
    <location>
        <begin position="598"/>
        <end position="631"/>
    </location>
</feature>
<evidence type="ECO:0000313" key="2">
    <source>
        <dbReference type="EMBL" id="PGH07849.1"/>
    </source>
</evidence>
<feature type="region of interest" description="Disordered" evidence="1">
    <location>
        <begin position="423"/>
        <end position="499"/>
    </location>
</feature>
<feature type="compositionally biased region" description="Polar residues" evidence="1">
    <location>
        <begin position="432"/>
        <end position="447"/>
    </location>
</feature>
<dbReference type="OrthoDB" id="4226789at2759"/>
<feature type="compositionally biased region" description="Basic and acidic residues" evidence="1">
    <location>
        <begin position="727"/>
        <end position="744"/>
    </location>
</feature>
<dbReference type="Proteomes" id="UP000224080">
    <property type="component" value="Unassembled WGS sequence"/>
</dbReference>
<feature type="region of interest" description="Disordered" evidence="1">
    <location>
        <begin position="657"/>
        <end position="676"/>
    </location>
</feature>
<feature type="compositionally biased region" description="Basic and acidic residues" evidence="1">
    <location>
        <begin position="609"/>
        <end position="622"/>
    </location>
</feature>
<feature type="region of interest" description="Disordered" evidence="1">
    <location>
        <begin position="250"/>
        <end position="282"/>
    </location>
</feature>
<accession>A0A2B7XG16</accession>
<dbReference type="EMBL" id="PDNC01000012">
    <property type="protein sequence ID" value="PGH07849.1"/>
    <property type="molecule type" value="Genomic_DNA"/>
</dbReference>
<feature type="region of interest" description="Disordered" evidence="1">
    <location>
        <begin position="1"/>
        <end position="42"/>
    </location>
</feature>
<feature type="compositionally biased region" description="Polar residues" evidence="1">
    <location>
        <begin position="11"/>
        <end position="21"/>
    </location>
</feature>
<protein>
    <submittedName>
        <fullName evidence="2">Uncharacterized protein</fullName>
    </submittedName>
</protein>
<comment type="caution">
    <text evidence="2">The sequence shown here is derived from an EMBL/GenBank/DDBJ whole genome shotgun (WGS) entry which is preliminary data.</text>
</comment>
<feature type="region of interest" description="Disordered" evidence="1">
    <location>
        <begin position="327"/>
        <end position="364"/>
    </location>
</feature>
<organism evidence="2 3">
    <name type="scientific">Blastomyces parvus</name>
    <dbReference type="NCBI Taxonomy" id="2060905"/>
    <lineage>
        <taxon>Eukaryota</taxon>
        <taxon>Fungi</taxon>
        <taxon>Dikarya</taxon>
        <taxon>Ascomycota</taxon>
        <taxon>Pezizomycotina</taxon>
        <taxon>Eurotiomycetes</taxon>
        <taxon>Eurotiomycetidae</taxon>
        <taxon>Onygenales</taxon>
        <taxon>Ajellomycetaceae</taxon>
        <taxon>Blastomyces</taxon>
    </lineage>
</organism>
<sequence>MVFSPCPQRSKGPTSTAQDTPSPDDLAQDLPARPSSTAMGNLSEERLALEAIFRSSIPRSGIAEADTIPEAHPYSRTAGNRTQQLYPKASRISLIQLSHKIRRKFSRESQLLRQSSTKFKERGNILQNGDQNVNPAAGMDITATSDAEYDSDARCIQTPQITERVTFGITGVASSPVRVPSSADTAEGSLGISHDMFPKGFDGTTSAASDNAPSFEKNAPASNLGLEPAKSAGFEKLDTFEGDFQSHLQAVSQGMSPSSIPGSSNFPSDTRKPANGRNIDSAPLFESSLSRFSWESDPASINDLSPITGLQVELSRLKAHHDAAMPSRIPAANRGSFLPLNDNQTSSQSTSSADGQRSSSWQRNNKYRAHSRFIESFDSIRSRGASDPIVQDHSSCQKYMKTRSVSDGWISDGKRQGYGFRFVVDDEGKSPNPKTNNPSSETEQESTTNHDLRDLVNLSRSEGSQECSSRASSESTVVGRQPPGGEKSEDKGDRGDLSLGKFVDQMNSTEPQKITFNCIESNKGLFLPWARFPSHSRAARNESAGRPDNVAARDFVPTETPKANQKLNPFPHEKTDSLPAIKKGTGLFHWAKSHRSDSVDRRRYRAGHRKETSRSDELKDPDLEIIPGGPTGELVLEQIGDIRGEIKRQKLRVQARESSETVSEAQTPWSRIKHHSPLGSHPLGFSTFDGSGMDTSMEPCSADIWSRLYEDCVGAFSEDGEVTFNPRSEESPEKAPVDGQKRDQASTSMDLRNSTTEFKEEQFLNEVGSKDGLLKLVEQAWGG</sequence>